<dbReference type="AlphaFoldDB" id="B5RKS5"/>
<accession>B5RKS5</accession>
<dbReference type="Proteomes" id="UP000000611">
    <property type="component" value="Chromosome"/>
</dbReference>
<dbReference type="HOGENOM" id="CLU_062986_2_0_12"/>
<dbReference type="PROSITE" id="PS51257">
    <property type="entry name" value="PROKAR_LIPOPROTEIN"/>
    <property type="match status" value="1"/>
</dbReference>
<evidence type="ECO:0000313" key="1">
    <source>
        <dbReference type="EMBL" id="ACH92961.1"/>
    </source>
</evidence>
<gene>
    <name evidence="1" type="ordered locus">BDU_1</name>
</gene>
<dbReference type="NCBIfam" id="NF033728">
    <property type="entry name" value="borfam54_1"/>
    <property type="match status" value="1"/>
</dbReference>
<reference evidence="1 2" key="1">
    <citation type="journal article" date="2008" name="PLoS Genet.">
        <title>The genome of Borrelia recurrentis, the agent of deadly louse-borne relapsing fever, is a degraded subset of tick-borne Borrelia duttonii.</title>
        <authorList>
            <person name="Lescot M."/>
            <person name="Audic S."/>
            <person name="Robert C."/>
            <person name="Nguyen T.T."/>
            <person name="Blanc G."/>
            <person name="Cutler S.J."/>
            <person name="Wincker P."/>
            <person name="Couloux A."/>
            <person name="Claverie J.-M."/>
            <person name="Raoult D."/>
            <person name="Drancourt M."/>
        </authorList>
    </citation>
    <scope>NUCLEOTIDE SEQUENCE [LARGE SCALE GENOMIC DNA]</scope>
    <source>
        <strain evidence="1 2">Ly</strain>
    </source>
</reference>
<keyword evidence="2" id="KW-1185">Reference proteome</keyword>
<dbReference type="InterPro" id="IPR008421">
    <property type="entry name" value="Borrelia_lipoprotein_PFam54/60"/>
</dbReference>
<proteinExistence type="predicted"/>
<sequence length="284" mass="32514">MRKNLFILLVLGLASCNLDSKLLDNKGSPDNFLKDVVNNVQNFVNNVQGDEPIKEDVVNKVSVEKVVRGDFVIKDEKGELISALINDINSVMGLLNQDKAEVEDVNQYGMKDKVFKFVLNAVNNKTLDHGDNKGVRRLFYSSLLYNKERIKDFAEILKKVESDNTNKGTWIYDIMNTVVVDLQFNFERIINKLEKNRDKLDKLSLVDLREIKSKLEEIQLQKLNWRKALDSLISSYKAKTDGIDSDSKKLIKHIEKRYKDLIKVKIPGMKAVSNRIIAILGTIK</sequence>
<dbReference type="KEGG" id="bdu:BDU_1"/>
<evidence type="ECO:0000313" key="2">
    <source>
        <dbReference type="Proteomes" id="UP000000611"/>
    </source>
</evidence>
<dbReference type="Pfam" id="PF05714">
    <property type="entry name" value="PFam54_60"/>
    <property type="match status" value="1"/>
</dbReference>
<name>B5RKS5_BORDL</name>
<dbReference type="EMBL" id="CP000976">
    <property type="protein sequence ID" value="ACH92961.1"/>
    <property type="molecule type" value="Genomic_DNA"/>
</dbReference>
<dbReference type="NCBIfam" id="NF033729">
    <property type="entry name" value="borfam54_2"/>
    <property type="match status" value="1"/>
</dbReference>
<dbReference type="RefSeq" id="WP_012537773.1">
    <property type="nucleotide sequence ID" value="NC_011229.1"/>
</dbReference>
<dbReference type="NCBIfam" id="NF033730">
    <property type="entry name" value="borfam54_3"/>
    <property type="match status" value="1"/>
</dbReference>
<protein>
    <submittedName>
        <fullName evidence="1">Antigen P35-like protein</fullName>
    </submittedName>
</protein>
<dbReference type="OrthoDB" id="352031at2"/>
<dbReference type="STRING" id="412419.BDU_1"/>
<organism evidence="1 2">
    <name type="scientific">Borrelia duttonii (strain Ly)</name>
    <dbReference type="NCBI Taxonomy" id="412419"/>
    <lineage>
        <taxon>Bacteria</taxon>
        <taxon>Pseudomonadati</taxon>
        <taxon>Spirochaetota</taxon>
        <taxon>Spirochaetia</taxon>
        <taxon>Spirochaetales</taxon>
        <taxon>Borreliaceae</taxon>
        <taxon>Borrelia</taxon>
    </lineage>
</organism>
<dbReference type="Gene3D" id="1.10.3160.10">
    <property type="entry name" value="Bbcrasp-1"/>
    <property type="match status" value="1"/>
</dbReference>